<dbReference type="EMBL" id="ML213505">
    <property type="protein sequence ID" value="TFK54704.1"/>
    <property type="molecule type" value="Genomic_DNA"/>
</dbReference>
<feature type="region of interest" description="Disordered" evidence="1">
    <location>
        <begin position="290"/>
        <end position="312"/>
    </location>
</feature>
<evidence type="ECO:0000313" key="3">
    <source>
        <dbReference type="Proteomes" id="UP000305948"/>
    </source>
</evidence>
<feature type="compositionally biased region" description="Basic and acidic residues" evidence="1">
    <location>
        <begin position="53"/>
        <end position="74"/>
    </location>
</feature>
<dbReference type="GO" id="GO:1990644">
    <property type="term" value="F:microtubule site clamp"/>
    <property type="evidence" value="ECO:0007669"/>
    <property type="project" value="TreeGrafter"/>
</dbReference>
<dbReference type="Gene3D" id="3.90.1150.80">
    <property type="match status" value="1"/>
</dbReference>
<evidence type="ECO:0000313" key="2">
    <source>
        <dbReference type="EMBL" id="TFK54704.1"/>
    </source>
</evidence>
<dbReference type="AlphaFoldDB" id="A0A5C3NAJ5"/>
<dbReference type="GO" id="GO:0033551">
    <property type="term" value="C:monopolin complex"/>
    <property type="evidence" value="ECO:0007669"/>
    <property type="project" value="InterPro"/>
</dbReference>
<proteinExistence type="predicted"/>
<evidence type="ECO:0008006" key="4">
    <source>
        <dbReference type="Google" id="ProtNLM"/>
    </source>
</evidence>
<protein>
    <recommendedName>
        <fullName evidence="4">Monopolin complex subunit Csm1/Pcs1 C-terminal domain-containing protein</fullName>
    </recommendedName>
</protein>
<dbReference type="STRING" id="5364.A0A5C3NAJ5"/>
<feature type="region of interest" description="Disordered" evidence="1">
    <location>
        <begin position="432"/>
        <end position="453"/>
    </location>
</feature>
<dbReference type="Proteomes" id="UP000305948">
    <property type="component" value="Unassembled WGS sequence"/>
</dbReference>
<name>A0A5C3NAJ5_9AGAM</name>
<reference evidence="2 3" key="1">
    <citation type="journal article" date="2019" name="Nat. Ecol. Evol.">
        <title>Megaphylogeny resolves global patterns of mushroom evolution.</title>
        <authorList>
            <person name="Varga T."/>
            <person name="Krizsan K."/>
            <person name="Foldi C."/>
            <person name="Dima B."/>
            <person name="Sanchez-Garcia M."/>
            <person name="Sanchez-Ramirez S."/>
            <person name="Szollosi G.J."/>
            <person name="Szarkandi J.G."/>
            <person name="Papp V."/>
            <person name="Albert L."/>
            <person name="Andreopoulos W."/>
            <person name="Angelini C."/>
            <person name="Antonin V."/>
            <person name="Barry K.W."/>
            <person name="Bougher N.L."/>
            <person name="Buchanan P."/>
            <person name="Buyck B."/>
            <person name="Bense V."/>
            <person name="Catcheside P."/>
            <person name="Chovatia M."/>
            <person name="Cooper J."/>
            <person name="Damon W."/>
            <person name="Desjardin D."/>
            <person name="Finy P."/>
            <person name="Geml J."/>
            <person name="Haridas S."/>
            <person name="Hughes K."/>
            <person name="Justo A."/>
            <person name="Karasinski D."/>
            <person name="Kautmanova I."/>
            <person name="Kiss B."/>
            <person name="Kocsube S."/>
            <person name="Kotiranta H."/>
            <person name="LaButti K.M."/>
            <person name="Lechner B.E."/>
            <person name="Liimatainen K."/>
            <person name="Lipzen A."/>
            <person name="Lukacs Z."/>
            <person name="Mihaltcheva S."/>
            <person name="Morgado L.N."/>
            <person name="Niskanen T."/>
            <person name="Noordeloos M.E."/>
            <person name="Ohm R.A."/>
            <person name="Ortiz-Santana B."/>
            <person name="Ovrebo C."/>
            <person name="Racz N."/>
            <person name="Riley R."/>
            <person name="Savchenko A."/>
            <person name="Shiryaev A."/>
            <person name="Soop K."/>
            <person name="Spirin V."/>
            <person name="Szebenyi C."/>
            <person name="Tomsovsky M."/>
            <person name="Tulloss R.E."/>
            <person name="Uehling J."/>
            <person name="Grigoriev I.V."/>
            <person name="Vagvolgyi C."/>
            <person name="Papp T."/>
            <person name="Martin F.M."/>
            <person name="Miettinen O."/>
            <person name="Hibbett D.S."/>
            <person name="Nagy L.G."/>
        </authorList>
    </citation>
    <scope>NUCLEOTIDE SEQUENCE [LARGE SCALE GENOMIC DNA]</scope>
    <source>
        <strain evidence="2 3">OMC1185</strain>
    </source>
</reference>
<organism evidence="2 3">
    <name type="scientific">Heliocybe sulcata</name>
    <dbReference type="NCBI Taxonomy" id="5364"/>
    <lineage>
        <taxon>Eukaryota</taxon>
        <taxon>Fungi</taxon>
        <taxon>Dikarya</taxon>
        <taxon>Basidiomycota</taxon>
        <taxon>Agaricomycotina</taxon>
        <taxon>Agaricomycetes</taxon>
        <taxon>Gloeophyllales</taxon>
        <taxon>Gloeophyllaceae</taxon>
        <taxon>Heliocybe</taxon>
    </lineage>
</organism>
<keyword evidence="3" id="KW-1185">Reference proteome</keyword>
<dbReference type="GO" id="GO:0005730">
    <property type="term" value="C:nucleolus"/>
    <property type="evidence" value="ECO:0007669"/>
    <property type="project" value="TreeGrafter"/>
</dbReference>
<dbReference type="InterPro" id="IPR040349">
    <property type="entry name" value="Csm1/Pcs1"/>
</dbReference>
<evidence type="ECO:0000256" key="1">
    <source>
        <dbReference type="SAM" id="MobiDB-lite"/>
    </source>
</evidence>
<dbReference type="GO" id="GO:0045144">
    <property type="term" value="P:meiotic sister chromatid segregation"/>
    <property type="evidence" value="ECO:0007669"/>
    <property type="project" value="TreeGrafter"/>
</dbReference>
<dbReference type="OrthoDB" id="3216420at2759"/>
<accession>A0A5C3NAJ5</accession>
<gene>
    <name evidence="2" type="ORF">OE88DRAFT_1653157</name>
</gene>
<dbReference type="GO" id="GO:0051315">
    <property type="term" value="P:attachment of mitotic spindle microtubules to kinetochore"/>
    <property type="evidence" value="ECO:0007669"/>
    <property type="project" value="TreeGrafter"/>
</dbReference>
<dbReference type="GO" id="GO:0034506">
    <property type="term" value="C:chromosome, centromeric core domain"/>
    <property type="evidence" value="ECO:0007669"/>
    <property type="project" value="TreeGrafter"/>
</dbReference>
<dbReference type="CDD" id="cd23787">
    <property type="entry name" value="RWD_CSM1"/>
    <property type="match status" value="1"/>
</dbReference>
<feature type="region of interest" description="Disordered" evidence="1">
    <location>
        <begin position="1"/>
        <end position="155"/>
    </location>
</feature>
<sequence length="453" mass="50355">MSSDDELGELYGDSPGVRQPNGRTAKSNQKPVAGPSHTRTTSKGAANGKRKAVREESEVAETHVPEVTDDHIEVSDTEASVQVVDNKGKGRAAPTKMSGHTAVTAKGKGKGPPPRKTAKKTPARRASPDDDQMALIDDAVAEPPNKRPRASDADKAIQQLSRLQKQLNDVIAERDALRKQLEDVHKVRNTDAEELAEQQRANYEARLKTQEQLIQELTSSLARVEPLARSGHTSSLHFLTREAVEEEKRNLEQEVSRLKETVKKREQELAESRHSLKESQIELKAEIERSKTLAQRGGPSAPNGRTKGAKQEFTPAQTRAVRFYEDLTNLLVTKHSLEPSPVPGLPDESCFTCIYTHGETHLAINFTLRLYSEPAEDSDELIEKVKYVPHDLDKESAEFREVLAFLNAPFIFERSQLHVFLNTVGETLKEKKQDADLENSGEVDNSGELVYPE</sequence>
<dbReference type="InterPro" id="IPR038608">
    <property type="entry name" value="Csm1/Pcs1_C_sf"/>
</dbReference>
<dbReference type="PANTHER" id="PTHR28006">
    <property type="entry name" value="MONOPOLIN COMPLEX SUBUNIT CSM1"/>
    <property type="match status" value="1"/>
</dbReference>
<dbReference type="GO" id="GO:0072686">
    <property type="term" value="C:mitotic spindle"/>
    <property type="evidence" value="ECO:0007669"/>
    <property type="project" value="TreeGrafter"/>
</dbReference>
<feature type="compositionally biased region" description="Polar residues" evidence="1">
    <location>
        <begin position="21"/>
        <end position="30"/>
    </location>
</feature>
<dbReference type="PANTHER" id="PTHR28006:SF1">
    <property type="entry name" value="MONOPOLIN COMPLEX SUBUNIT CSM1"/>
    <property type="match status" value="1"/>
</dbReference>